<accession>A0A0E0LAG1</accession>
<reference evidence="3" key="2">
    <citation type="submission" date="2018-05" db="EMBL/GenBank/DDBJ databases">
        <title>OpunRS2 (Oryza punctata Reference Sequence Version 2).</title>
        <authorList>
            <person name="Zhang J."/>
            <person name="Kudrna D."/>
            <person name="Lee S."/>
            <person name="Talag J."/>
            <person name="Welchert J."/>
            <person name="Wing R.A."/>
        </authorList>
    </citation>
    <scope>NUCLEOTIDE SEQUENCE [LARGE SCALE GENOMIC DNA]</scope>
</reference>
<dbReference type="EnsemblPlants" id="OPUNC06G10430.1">
    <property type="protein sequence ID" value="OPUNC06G10430.1"/>
    <property type="gene ID" value="OPUNC06G10430"/>
</dbReference>
<dbReference type="SUPFAM" id="SSF53756">
    <property type="entry name" value="UDP-Glycosyltransferase/glycogen phosphorylase"/>
    <property type="match status" value="1"/>
</dbReference>
<reference evidence="3" key="1">
    <citation type="submission" date="2015-04" db="UniProtKB">
        <authorList>
            <consortium name="EnsemblPlants"/>
        </authorList>
    </citation>
    <scope>IDENTIFICATION</scope>
</reference>
<protein>
    <recommendedName>
        <fullName evidence="5">UDP-glycosyltransferases domain-containing protein</fullName>
    </recommendedName>
</protein>
<dbReference type="Pfam" id="PF00201">
    <property type="entry name" value="UDPGT"/>
    <property type="match status" value="1"/>
</dbReference>
<evidence type="ECO:0008006" key="5">
    <source>
        <dbReference type="Google" id="ProtNLM"/>
    </source>
</evidence>
<dbReference type="Gene3D" id="3.40.50.2000">
    <property type="entry name" value="Glycogen Phosphorylase B"/>
    <property type="match status" value="3"/>
</dbReference>
<dbReference type="InterPro" id="IPR002213">
    <property type="entry name" value="UDP_glucos_trans"/>
</dbReference>
<proteinExistence type="inferred from homology"/>
<keyword evidence="4" id="KW-1185">Reference proteome</keyword>
<dbReference type="GO" id="GO:0035251">
    <property type="term" value="F:UDP-glucosyltransferase activity"/>
    <property type="evidence" value="ECO:0007669"/>
    <property type="project" value="TreeGrafter"/>
</dbReference>
<comment type="similarity">
    <text evidence="1">Belongs to the UDP-glycosyltransferase family.</text>
</comment>
<dbReference type="HOGENOM" id="CLU_001724_2_2_1"/>
<dbReference type="Gramene" id="OPUNC06G10430.1">
    <property type="protein sequence ID" value="OPUNC06G10430.1"/>
    <property type="gene ID" value="OPUNC06G10430"/>
</dbReference>
<sequence>MPQLFAKLVVAFTGQRGPLGSWVRDRVSTPDRVIAVLSDFLCGSTQPLAAELGIPHVVFSPSGVYDTAMLHSPFRVMPRPADENDDESPVRFVDIPHIQERRRATRGRYLERPLDDLGFRHVHAIGPLAPEADVSGNSGGETAMAASDHCTWLDKFADRSVVYFSFGSMVQLQPPHTVALAAFVWATGSHATLPLPEGFTEHATASGRGTVIRGWAPELSALRHRAVGWFVTHSGWNSILDAVAAGVTMLTWPIGADQFMNARLLVDEFRRRAGVLGRHRFAAEHRRGSSCARGDRRPCFGW</sequence>
<evidence type="ECO:0000256" key="2">
    <source>
        <dbReference type="ARBA" id="ARBA00022679"/>
    </source>
</evidence>
<dbReference type="OMA" id="IPHIQER"/>
<keyword evidence="2" id="KW-0808">Transferase</keyword>
<dbReference type="AlphaFoldDB" id="A0A0E0LAG1"/>
<dbReference type="PANTHER" id="PTHR48047:SF6">
    <property type="entry name" value="OS06G0282400 PROTEIN"/>
    <property type="match status" value="1"/>
</dbReference>
<organism evidence="3">
    <name type="scientific">Oryza punctata</name>
    <name type="common">Red rice</name>
    <dbReference type="NCBI Taxonomy" id="4537"/>
    <lineage>
        <taxon>Eukaryota</taxon>
        <taxon>Viridiplantae</taxon>
        <taxon>Streptophyta</taxon>
        <taxon>Embryophyta</taxon>
        <taxon>Tracheophyta</taxon>
        <taxon>Spermatophyta</taxon>
        <taxon>Magnoliopsida</taxon>
        <taxon>Liliopsida</taxon>
        <taxon>Poales</taxon>
        <taxon>Poaceae</taxon>
        <taxon>BOP clade</taxon>
        <taxon>Oryzoideae</taxon>
        <taxon>Oryzeae</taxon>
        <taxon>Oryzinae</taxon>
        <taxon>Oryza</taxon>
    </lineage>
</organism>
<dbReference type="CDD" id="cd03784">
    <property type="entry name" value="GT1_Gtf-like"/>
    <property type="match status" value="1"/>
</dbReference>
<dbReference type="Proteomes" id="UP000026962">
    <property type="component" value="Chromosome 6"/>
</dbReference>
<name>A0A0E0LAG1_ORYPU</name>
<dbReference type="PANTHER" id="PTHR48047">
    <property type="entry name" value="GLYCOSYLTRANSFERASE"/>
    <property type="match status" value="1"/>
</dbReference>
<evidence type="ECO:0000313" key="4">
    <source>
        <dbReference type="Proteomes" id="UP000026962"/>
    </source>
</evidence>
<evidence type="ECO:0000313" key="3">
    <source>
        <dbReference type="EnsemblPlants" id="OPUNC06G10430.1"/>
    </source>
</evidence>
<dbReference type="eggNOG" id="KOG1192">
    <property type="taxonomic scope" value="Eukaryota"/>
</dbReference>
<evidence type="ECO:0000256" key="1">
    <source>
        <dbReference type="ARBA" id="ARBA00009995"/>
    </source>
</evidence>